<proteinExistence type="predicted"/>
<dbReference type="GO" id="GO:0016829">
    <property type="term" value="F:lyase activity"/>
    <property type="evidence" value="ECO:0007669"/>
    <property type="project" value="UniProtKB-KW"/>
</dbReference>
<evidence type="ECO:0000313" key="4">
    <source>
        <dbReference type="EMBL" id="TYK30155.1"/>
    </source>
</evidence>
<keyword evidence="3" id="KW-0456">Lyase</keyword>
<feature type="compositionally biased region" description="Polar residues" evidence="2">
    <location>
        <begin position="107"/>
        <end position="124"/>
    </location>
</feature>
<comment type="caution">
    <text evidence="3">The sequence shown here is derived from an EMBL/GenBank/DDBJ whole genome shotgun (WGS) entry which is preliminary data.</text>
</comment>
<keyword evidence="1" id="KW-0175">Coiled coil</keyword>
<dbReference type="Proteomes" id="UP000321947">
    <property type="component" value="Unassembled WGS sequence"/>
</dbReference>
<feature type="coiled-coil region" evidence="1">
    <location>
        <begin position="255"/>
        <end position="306"/>
    </location>
</feature>
<gene>
    <name evidence="4" type="ORF">E5676_scaffold216G001400</name>
    <name evidence="3" type="ORF">E6C27_scaffold280G003350</name>
</gene>
<dbReference type="AlphaFoldDB" id="A0A5A7UTI9"/>
<evidence type="ECO:0000256" key="2">
    <source>
        <dbReference type="SAM" id="MobiDB-lite"/>
    </source>
</evidence>
<dbReference type="EMBL" id="SSTD01000775">
    <property type="protein sequence ID" value="TYK30155.1"/>
    <property type="molecule type" value="Genomic_DNA"/>
</dbReference>
<dbReference type="EMBL" id="SSTE01007195">
    <property type="protein sequence ID" value="KAA0057456.1"/>
    <property type="molecule type" value="Genomic_DNA"/>
</dbReference>
<protein>
    <submittedName>
        <fullName evidence="3">(R)-mandelonitrile lyase 1-like</fullName>
    </submittedName>
</protein>
<feature type="region of interest" description="Disordered" evidence="2">
    <location>
        <begin position="229"/>
        <end position="252"/>
    </location>
</feature>
<feature type="region of interest" description="Disordered" evidence="2">
    <location>
        <begin position="107"/>
        <end position="130"/>
    </location>
</feature>
<evidence type="ECO:0000313" key="5">
    <source>
        <dbReference type="Proteomes" id="UP000321393"/>
    </source>
</evidence>
<dbReference type="Proteomes" id="UP000321393">
    <property type="component" value="Unassembled WGS sequence"/>
</dbReference>
<evidence type="ECO:0000256" key="1">
    <source>
        <dbReference type="SAM" id="Coils"/>
    </source>
</evidence>
<feature type="compositionally biased region" description="Low complexity" evidence="2">
    <location>
        <begin position="243"/>
        <end position="252"/>
    </location>
</feature>
<name>A0A5A7UTI9_CUCMM</name>
<accession>A0A5A7UTI9</accession>
<organism evidence="3 5">
    <name type="scientific">Cucumis melo var. makuwa</name>
    <name type="common">Oriental melon</name>
    <dbReference type="NCBI Taxonomy" id="1194695"/>
    <lineage>
        <taxon>Eukaryota</taxon>
        <taxon>Viridiplantae</taxon>
        <taxon>Streptophyta</taxon>
        <taxon>Embryophyta</taxon>
        <taxon>Tracheophyta</taxon>
        <taxon>Spermatophyta</taxon>
        <taxon>Magnoliopsida</taxon>
        <taxon>eudicotyledons</taxon>
        <taxon>Gunneridae</taxon>
        <taxon>Pentapetalae</taxon>
        <taxon>rosids</taxon>
        <taxon>fabids</taxon>
        <taxon>Cucurbitales</taxon>
        <taxon>Cucurbitaceae</taxon>
        <taxon>Benincaseae</taxon>
        <taxon>Cucumis</taxon>
    </lineage>
</organism>
<evidence type="ECO:0000313" key="3">
    <source>
        <dbReference type="EMBL" id="KAA0057456.1"/>
    </source>
</evidence>
<reference evidence="5 6" key="1">
    <citation type="submission" date="2019-08" db="EMBL/GenBank/DDBJ databases">
        <title>Draft genome sequences of two oriental melons (Cucumis melo L. var makuwa).</title>
        <authorList>
            <person name="Kwon S.-Y."/>
        </authorList>
    </citation>
    <scope>NUCLEOTIDE SEQUENCE [LARGE SCALE GENOMIC DNA]</scope>
    <source>
        <strain evidence="6">cv. Chang Bougi</strain>
        <strain evidence="5">cv. SW 3</strain>
        <tissue evidence="3">Leaf</tissue>
    </source>
</reference>
<sequence>MRERENLSHDFFSLSMELSLDIQYFTGCILNEHIENDTLCKPDVDPTVVERPVVLHVVDNLIDDDDEQLSHPSRSSDNESRTMSSFLSGFEETDALFLEFGDKFNNTGGSSSVDDNSDETQPSLTPRRRQQSRLLKLERYVFKNGKILIVIALGAEKPISPHAIRFSQSNHGRTRLLDNSSLIIKVAGPSRFYNNDMSLLRNEPTPEGSKPVFGDEICKKVLSRRPGYSKGLGWGPKPKTRKSCASSSSTTFSQAREVEEAKVLIEQQKVELEEAKHVIKGQRRTLELHTQQMEEMNKMIEEMSRA</sequence>
<evidence type="ECO:0000313" key="6">
    <source>
        <dbReference type="Proteomes" id="UP000321947"/>
    </source>
</evidence>